<dbReference type="EMBL" id="KY315477">
    <property type="protein sequence ID" value="AQS79573.1"/>
    <property type="molecule type" value="Genomic_DNA"/>
</dbReference>
<proteinExistence type="predicted"/>
<accession>A0A1S6JM97</accession>
<dbReference type="GO" id="GO:0042742">
    <property type="term" value="P:defense response to bacterium"/>
    <property type="evidence" value="ECO:0007669"/>
    <property type="project" value="InterPro"/>
</dbReference>
<reference evidence="2" key="1">
    <citation type="journal article" date="2017" name="Front. Microbiol.">
        <title>The sil Locus in Streptococcus Anginosus Group: Interspecies Competition and a Hotspot of Genetic Diversity.</title>
        <authorList>
            <person name="Mendonca M.L."/>
            <person name="Szamosi J.C."/>
            <person name="Lacroix A.M."/>
            <person name="Fontes M.E."/>
            <person name="Bowdish D.M."/>
            <person name="Surette M.G."/>
        </authorList>
    </citation>
    <scope>NUCLEOTIDE SEQUENCE</scope>
    <source>
        <strain evidence="2">ATCC 27335</strain>
        <strain evidence="3">JTH08</strain>
        <strain evidence="4">M331</strain>
        <strain evidence="1">SK54</strain>
    </source>
</reference>
<dbReference type="Pfam" id="PF10439">
    <property type="entry name" value="Bacteriocin_IIc"/>
    <property type="match status" value="1"/>
</dbReference>
<evidence type="ECO:0000313" key="2">
    <source>
        <dbReference type="EMBL" id="AQS79528.1"/>
    </source>
</evidence>
<dbReference type="EMBL" id="KY315472">
    <property type="protein sequence ID" value="AQS79517.1"/>
    <property type="molecule type" value="Genomic_DNA"/>
</dbReference>
<protein>
    <submittedName>
        <fullName evidence="2">Hypothetical BlpU class IIc bacteriocin</fullName>
    </submittedName>
</protein>
<dbReference type="EMBL" id="KY315476">
    <property type="protein sequence ID" value="AQS79562.1"/>
    <property type="molecule type" value="Genomic_DNA"/>
</dbReference>
<evidence type="ECO:0000313" key="4">
    <source>
        <dbReference type="EMBL" id="AQS79573.1"/>
    </source>
</evidence>
<dbReference type="AlphaFoldDB" id="A0A1S6JM97"/>
<gene>
    <name evidence="2" type="primary">ORF16</name>
</gene>
<dbReference type="EMBL" id="KY315473">
    <property type="protein sequence ID" value="AQS79528.1"/>
    <property type="molecule type" value="Genomic_DNA"/>
</dbReference>
<evidence type="ECO:0000313" key="1">
    <source>
        <dbReference type="EMBL" id="AQS79517.1"/>
    </source>
</evidence>
<name>A0A1S6JM97_STRIT</name>
<organism evidence="2">
    <name type="scientific">Streptococcus intermedius</name>
    <dbReference type="NCBI Taxonomy" id="1338"/>
    <lineage>
        <taxon>Bacteria</taxon>
        <taxon>Bacillati</taxon>
        <taxon>Bacillota</taxon>
        <taxon>Bacilli</taxon>
        <taxon>Lactobacillales</taxon>
        <taxon>Streptococcaceae</taxon>
        <taxon>Streptococcus</taxon>
        <taxon>Streptococcus anginosus group</taxon>
    </lineage>
</organism>
<dbReference type="InterPro" id="IPR019493">
    <property type="entry name" value="Bacteriocin_IIb_lactacin-rel"/>
</dbReference>
<evidence type="ECO:0000313" key="3">
    <source>
        <dbReference type="EMBL" id="AQS79562.1"/>
    </source>
</evidence>
<sequence length="77" mass="7902">MMNIKILEKFEALNSEMLARVEGGGCNWGDFAKSGIAGGAGNGLRLGIKTRTWQGVVAGAVGGAIIGGVGYGATCWW</sequence>